<dbReference type="Gene3D" id="3.10.400.10">
    <property type="entry name" value="Sulfate adenylyltransferase"/>
    <property type="match status" value="1"/>
</dbReference>
<keyword evidence="4" id="KW-0808">Transferase</keyword>
<name>A0A0N4UIS2_DRAME</name>
<evidence type="ECO:0000313" key="10">
    <source>
        <dbReference type="EMBL" id="VDN51811.1"/>
    </source>
</evidence>
<gene>
    <name evidence="10" type="ORF">DME_LOCUS1784</name>
</gene>
<dbReference type="SUPFAM" id="SSF52374">
    <property type="entry name" value="Nucleotidylyl transferase"/>
    <property type="match status" value="1"/>
</dbReference>
<evidence type="ECO:0000313" key="12">
    <source>
        <dbReference type="Proteomes" id="UP000274756"/>
    </source>
</evidence>
<evidence type="ECO:0000259" key="8">
    <source>
        <dbReference type="Pfam" id="PF01747"/>
    </source>
</evidence>
<dbReference type="GO" id="GO:0050428">
    <property type="term" value="P:3'-phosphoadenosine 5'-phosphosulfate biosynthetic process"/>
    <property type="evidence" value="ECO:0007669"/>
    <property type="project" value="TreeGrafter"/>
</dbReference>
<dbReference type="Gene3D" id="3.40.50.620">
    <property type="entry name" value="HUPs"/>
    <property type="match status" value="1"/>
</dbReference>
<dbReference type="GO" id="GO:0004781">
    <property type="term" value="F:sulfate adenylyltransferase (ATP) activity"/>
    <property type="evidence" value="ECO:0007669"/>
    <property type="project" value="InterPro"/>
</dbReference>
<evidence type="ECO:0000256" key="5">
    <source>
        <dbReference type="ARBA" id="ARBA00022695"/>
    </source>
</evidence>
<dbReference type="Proteomes" id="UP000274756">
    <property type="component" value="Unassembled WGS sequence"/>
</dbReference>
<dbReference type="SUPFAM" id="SSF88697">
    <property type="entry name" value="PUA domain-like"/>
    <property type="match status" value="1"/>
</dbReference>
<comment type="pathway">
    <text evidence="1">Sulfur metabolism; sulfate assimilation.</text>
</comment>
<dbReference type="GO" id="GO:0004020">
    <property type="term" value="F:adenylylsulfate kinase activity"/>
    <property type="evidence" value="ECO:0007669"/>
    <property type="project" value="TreeGrafter"/>
</dbReference>
<feature type="domain" description="Sulphate adenylyltransferase catalytic" evidence="8">
    <location>
        <begin position="72"/>
        <end position="291"/>
    </location>
</feature>
<evidence type="ECO:0000256" key="6">
    <source>
        <dbReference type="ARBA" id="ARBA00022741"/>
    </source>
</evidence>
<dbReference type="Pfam" id="PF14306">
    <property type="entry name" value="PUA_2"/>
    <property type="match status" value="1"/>
</dbReference>
<feature type="domain" description="ATP-sulfurylase PUA-like" evidence="9">
    <location>
        <begin position="2"/>
        <end position="64"/>
    </location>
</feature>
<keyword evidence="5" id="KW-0548">Nucleotidyltransferase</keyword>
<keyword evidence="6" id="KW-0547">Nucleotide-binding</keyword>
<evidence type="ECO:0000259" key="9">
    <source>
        <dbReference type="Pfam" id="PF14306"/>
    </source>
</evidence>
<proteinExistence type="inferred from homology"/>
<evidence type="ECO:0000313" key="13">
    <source>
        <dbReference type="WBParaSite" id="DME_0000751701-mRNA-1"/>
    </source>
</evidence>
<dbReference type="PANTHER" id="PTHR11055">
    <property type="entry name" value="BIFUNCTIONAL 3'-PHOSPHOADENOSINE 5'-PHOSPHOSULFATE SYNTHASE"/>
    <property type="match status" value="1"/>
</dbReference>
<evidence type="ECO:0000256" key="4">
    <source>
        <dbReference type="ARBA" id="ARBA00022679"/>
    </source>
</evidence>
<sequence length="302" mass="34649">ANEIALAYKGIKIAVLSDGEIYCHRKEERIARTFGIMDKRHPVVDQIMQSGDWLLGGDIQVLERIKFDDGLDKYRMTPKELRNHFQKSKCDEVFVFQLRNPIHNGHALLMKDTRERLLKKNFRNPMLLLHPIGGWTKDDDVPLKVRIEQHKVVLEEAVLDPSWTVLSIFPSPMLYAGPTEVQWHARARLAAGVTTYIVGRDPAGLPHPDTGDYLYDPSHGAKILTMAPHLMSLKVIPFRVAAYDKVNCKMAFFDESRKEDFIFISGTKMRNFARKNIQPPNGFMSPKAWQVSNIFCFVVEIF</sequence>
<dbReference type="InterPro" id="IPR025980">
    <property type="entry name" value="ATP-Sase_PUA-like_dom"/>
</dbReference>
<dbReference type="OrthoDB" id="506431at2759"/>
<dbReference type="InterPro" id="IPR015947">
    <property type="entry name" value="PUA-like_sf"/>
</dbReference>
<dbReference type="Pfam" id="PF01747">
    <property type="entry name" value="ATP-sulfurylase"/>
    <property type="match status" value="1"/>
</dbReference>
<evidence type="ECO:0000256" key="2">
    <source>
        <dbReference type="ARBA" id="ARBA00007268"/>
    </source>
</evidence>
<protein>
    <submittedName>
        <fullName evidence="13">Sulfate adenylyltransferase</fullName>
    </submittedName>
</protein>
<dbReference type="InterPro" id="IPR014729">
    <property type="entry name" value="Rossmann-like_a/b/a_fold"/>
</dbReference>
<evidence type="ECO:0000256" key="1">
    <source>
        <dbReference type="ARBA" id="ARBA00005050"/>
    </source>
</evidence>
<dbReference type="EMBL" id="UYYG01000032">
    <property type="protein sequence ID" value="VDN51811.1"/>
    <property type="molecule type" value="Genomic_DNA"/>
</dbReference>
<evidence type="ECO:0000256" key="3">
    <source>
        <dbReference type="ARBA" id="ARBA00009290"/>
    </source>
</evidence>
<comment type="similarity">
    <text evidence="2">In the N-terminal section; belongs to the APS kinase family.</text>
</comment>
<dbReference type="PANTHER" id="PTHR11055:SF1">
    <property type="entry name" value="PAPS SYNTHETASE, ISOFORM D"/>
    <property type="match status" value="1"/>
</dbReference>
<reference evidence="13" key="1">
    <citation type="submission" date="2017-02" db="UniProtKB">
        <authorList>
            <consortium name="WormBaseParasite"/>
        </authorList>
    </citation>
    <scope>IDENTIFICATION</scope>
</reference>
<dbReference type="WBParaSite" id="DME_0000751701-mRNA-1">
    <property type="protein sequence ID" value="DME_0000751701-mRNA-1"/>
    <property type="gene ID" value="DME_0000751701"/>
</dbReference>
<dbReference type="STRING" id="318479.A0A0N4UIS2"/>
<dbReference type="FunFam" id="3.40.50.620:FF:000006">
    <property type="entry name" value="bifunctional 3'-phosphoadenosine 5'-phosphosulfate synthase 1"/>
    <property type="match status" value="1"/>
</dbReference>
<keyword evidence="7" id="KW-0067">ATP-binding</keyword>
<accession>A0A0N4UIS2</accession>
<organism evidence="11 13">
    <name type="scientific">Dracunculus medinensis</name>
    <name type="common">Guinea worm</name>
    <dbReference type="NCBI Taxonomy" id="318479"/>
    <lineage>
        <taxon>Eukaryota</taxon>
        <taxon>Metazoa</taxon>
        <taxon>Ecdysozoa</taxon>
        <taxon>Nematoda</taxon>
        <taxon>Chromadorea</taxon>
        <taxon>Rhabditida</taxon>
        <taxon>Spirurina</taxon>
        <taxon>Dracunculoidea</taxon>
        <taxon>Dracunculidae</taxon>
        <taxon>Dracunculus</taxon>
    </lineage>
</organism>
<dbReference type="GO" id="GO:0005524">
    <property type="term" value="F:ATP binding"/>
    <property type="evidence" value="ECO:0007669"/>
    <property type="project" value="UniProtKB-KW"/>
</dbReference>
<dbReference type="Proteomes" id="UP000038040">
    <property type="component" value="Unplaced"/>
</dbReference>
<keyword evidence="12" id="KW-1185">Reference proteome</keyword>
<reference evidence="10 12" key="2">
    <citation type="submission" date="2018-11" db="EMBL/GenBank/DDBJ databases">
        <authorList>
            <consortium name="Pathogen Informatics"/>
        </authorList>
    </citation>
    <scope>NUCLEOTIDE SEQUENCE [LARGE SCALE GENOMIC DNA]</scope>
</reference>
<evidence type="ECO:0000313" key="11">
    <source>
        <dbReference type="Proteomes" id="UP000038040"/>
    </source>
</evidence>
<dbReference type="InterPro" id="IPR024951">
    <property type="entry name" value="Sulfurylase_cat_dom"/>
</dbReference>
<dbReference type="AlphaFoldDB" id="A0A0N4UIS2"/>
<dbReference type="GO" id="GO:0000103">
    <property type="term" value="P:sulfate assimilation"/>
    <property type="evidence" value="ECO:0007669"/>
    <property type="project" value="TreeGrafter"/>
</dbReference>
<evidence type="ECO:0000256" key="7">
    <source>
        <dbReference type="ARBA" id="ARBA00022840"/>
    </source>
</evidence>
<comment type="similarity">
    <text evidence="3">In the C-terminal section; belongs to the sulfate adenylyltransferase family.</text>
</comment>